<dbReference type="EMBL" id="JASBWS010000031">
    <property type="protein sequence ID" value="KAJ9108529.1"/>
    <property type="molecule type" value="Genomic_DNA"/>
</dbReference>
<evidence type="ECO:0000313" key="2">
    <source>
        <dbReference type="Proteomes" id="UP001230649"/>
    </source>
</evidence>
<name>A0ACC2WBB8_9TREE</name>
<evidence type="ECO:0000313" key="1">
    <source>
        <dbReference type="EMBL" id="KAJ9108529.1"/>
    </source>
</evidence>
<reference evidence="1" key="1">
    <citation type="submission" date="2023-04" db="EMBL/GenBank/DDBJ databases">
        <title>Draft Genome sequencing of Naganishia species isolated from polar environments using Oxford Nanopore Technology.</title>
        <authorList>
            <person name="Leo P."/>
            <person name="Venkateswaran K."/>
        </authorList>
    </citation>
    <scope>NUCLEOTIDE SEQUENCE</scope>
    <source>
        <strain evidence="1">MNA-CCFEE 5262</strain>
    </source>
</reference>
<keyword evidence="2" id="KW-1185">Reference proteome</keyword>
<dbReference type="Proteomes" id="UP001230649">
    <property type="component" value="Unassembled WGS sequence"/>
</dbReference>
<accession>A0ACC2WBB8</accession>
<gene>
    <name evidence="1" type="ORF">QFC20_003435</name>
</gene>
<sequence>MGIATFLLYFIIDVPDSSRRIWYYRRAPMILTLTVGCLGGGILSEVVQGYLPYKTFQYSDIIANLLGSTIAYLIAHTILLHSRQRAQLSRLYLPISSESSTPYPSRVRSESMDTEMGAWEYQHHVSGPGGEQETGKPYAGSRAFALGDDEDEVSESRR</sequence>
<comment type="caution">
    <text evidence="1">The sequence shown here is derived from an EMBL/GenBank/DDBJ whole genome shotgun (WGS) entry which is preliminary data.</text>
</comment>
<proteinExistence type="predicted"/>
<protein>
    <submittedName>
        <fullName evidence="1">Uncharacterized protein</fullName>
    </submittedName>
</protein>
<organism evidence="1 2">
    <name type="scientific">Naganishia adeliensis</name>
    <dbReference type="NCBI Taxonomy" id="92952"/>
    <lineage>
        <taxon>Eukaryota</taxon>
        <taxon>Fungi</taxon>
        <taxon>Dikarya</taxon>
        <taxon>Basidiomycota</taxon>
        <taxon>Agaricomycotina</taxon>
        <taxon>Tremellomycetes</taxon>
        <taxon>Filobasidiales</taxon>
        <taxon>Filobasidiaceae</taxon>
        <taxon>Naganishia</taxon>
    </lineage>
</organism>